<sequence length="148" mass="15689">MSQRAAPHAVTPCPEVTYDRIQKAVKRAMRSAPVEHEGVLALQTERAILTFQLIAEAELLRVAALIGLRLRADDSAAAAIEAINRLNSQSVDGTIYLYPSDDPGTRSVGIDSFIPVDQGLTDAQLNRSVALALSSIGDLIGALPGPSD</sequence>
<name>A0A068VU43_PROFF</name>
<dbReference type="AlphaFoldDB" id="A0A068VU43"/>
<proteinExistence type="predicted"/>
<dbReference type="Pfam" id="PF10722">
    <property type="entry name" value="YbjN"/>
    <property type="match status" value="1"/>
</dbReference>
<dbReference type="PATRIC" id="fig|66712.6.peg.33"/>
<organism evidence="1">
    <name type="scientific">Propionibacterium freudenreichii subsp. freudenreichii</name>
    <dbReference type="NCBI Taxonomy" id="66712"/>
    <lineage>
        <taxon>Bacteria</taxon>
        <taxon>Bacillati</taxon>
        <taxon>Actinomycetota</taxon>
        <taxon>Actinomycetes</taxon>
        <taxon>Propionibacteriales</taxon>
        <taxon>Propionibacteriaceae</taxon>
        <taxon>Propionibacterium</taxon>
    </lineage>
</organism>
<protein>
    <submittedName>
        <fullName evidence="1">Uncharacterized protein</fullName>
    </submittedName>
</protein>
<dbReference type="KEGG" id="pfre:RM25_0031"/>
<dbReference type="InterPro" id="IPR019660">
    <property type="entry name" value="Put_sensory_transdc_reg_YbjN"/>
</dbReference>
<dbReference type="GeneID" id="61221115"/>
<accession>A0A068VU43</accession>
<dbReference type="EMBL" id="LM676388">
    <property type="protein sequence ID" value="CEP26058.1"/>
    <property type="molecule type" value="Genomic_DNA"/>
</dbReference>
<dbReference type="RefSeq" id="WP_013159951.1">
    <property type="nucleotide sequence ID" value="NZ_CP010341.1"/>
</dbReference>
<evidence type="ECO:0000313" key="1">
    <source>
        <dbReference type="EMBL" id="CEP26058.1"/>
    </source>
</evidence>
<gene>
    <name evidence="1" type="ORF">PFCIRM138_03805</name>
</gene>
<reference evidence="1" key="1">
    <citation type="submission" date="2014-08" db="EMBL/GenBank/DDBJ databases">
        <authorList>
            <person name="Falentin Helene"/>
        </authorList>
    </citation>
    <scope>NUCLEOTIDE SEQUENCE</scope>
</reference>